<feature type="region of interest" description="Disordered" evidence="1">
    <location>
        <begin position="18"/>
        <end position="39"/>
    </location>
</feature>
<reference evidence="2 3" key="1">
    <citation type="journal article" date="2016" name="Nat. Commun.">
        <title>Thousands of microbial genomes shed light on interconnected biogeochemical processes in an aquifer system.</title>
        <authorList>
            <person name="Anantharaman K."/>
            <person name="Brown C.T."/>
            <person name="Hug L.A."/>
            <person name="Sharon I."/>
            <person name="Castelle C.J."/>
            <person name="Probst A.J."/>
            <person name="Thomas B.C."/>
            <person name="Singh A."/>
            <person name="Wilkins M.J."/>
            <person name="Karaoz U."/>
            <person name="Brodie E.L."/>
            <person name="Williams K.H."/>
            <person name="Hubbard S.S."/>
            <person name="Banfield J.F."/>
        </authorList>
    </citation>
    <scope>NUCLEOTIDE SEQUENCE [LARGE SCALE GENOMIC DNA]</scope>
</reference>
<comment type="caution">
    <text evidence="2">The sequence shown here is derived from an EMBL/GenBank/DDBJ whole genome shotgun (WGS) entry which is preliminary data.</text>
</comment>
<organism evidence="2 3">
    <name type="scientific">Candidatus Jacksonbacteria bacterium RIFCSPLOWO2_02_FULL_44_20</name>
    <dbReference type="NCBI Taxonomy" id="1798460"/>
    <lineage>
        <taxon>Bacteria</taxon>
        <taxon>Candidatus Jacksoniibacteriota</taxon>
    </lineage>
</organism>
<evidence type="ECO:0000313" key="3">
    <source>
        <dbReference type="Proteomes" id="UP000178315"/>
    </source>
</evidence>
<dbReference type="EMBL" id="MHJU01000012">
    <property type="protein sequence ID" value="OGY73429.1"/>
    <property type="molecule type" value="Genomic_DNA"/>
</dbReference>
<gene>
    <name evidence="2" type="ORF">A3H61_04740</name>
</gene>
<name>A0A1G2A9V3_9BACT</name>
<sequence length="139" mass="15899">MSKPEIYVDGFIGADLLKRESKRPRRKDPERKTTSEKCKNNTDHLLKEGEFFCRNCGSKNPDFATTLGLYAGVCKRLSGAEINLRKSLKLLDSSVNEKKKVKSRESVQYWTNKKDDLLKEKGALAEELVKMQSDERNIS</sequence>
<dbReference type="AlphaFoldDB" id="A0A1G2A9V3"/>
<dbReference type="Proteomes" id="UP000178315">
    <property type="component" value="Unassembled WGS sequence"/>
</dbReference>
<evidence type="ECO:0000313" key="2">
    <source>
        <dbReference type="EMBL" id="OGY73429.1"/>
    </source>
</evidence>
<protein>
    <submittedName>
        <fullName evidence="2">Uncharacterized protein</fullName>
    </submittedName>
</protein>
<accession>A0A1G2A9V3</accession>
<evidence type="ECO:0000256" key="1">
    <source>
        <dbReference type="SAM" id="MobiDB-lite"/>
    </source>
</evidence>
<feature type="compositionally biased region" description="Basic and acidic residues" evidence="1">
    <location>
        <begin position="27"/>
        <end position="39"/>
    </location>
</feature>
<proteinExistence type="predicted"/>